<dbReference type="eggNOG" id="ENOG502S491">
    <property type="taxonomic scope" value="Eukaryota"/>
</dbReference>
<dbReference type="RefSeq" id="XP_001386164.2">
    <property type="nucleotide sequence ID" value="XM_001386127.1"/>
</dbReference>
<accession>A3LZD0</accession>
<dbReference type="Proteomes" id="UP000002258">
    <property type="component" value="Chromosome 7"/>
</dbReference>
<dbReference type="KEGG" id="pic:PICST_49608"/>
<dbReference type="HOGENOM" id="CLU_061606_0_0_1"/>
<dbReference type="OrthoDB" id="4080562at2759"/>
<evidence type="ECO:0000313" key="1">
    <source>
        <dbReference type="EMBL" id="ABN68135.2"/>
    </source>
</evidence>
<reference evidence="1 2" key="1">
    <citation type="journal article" date="2007" name="Nat. Biotechnol.">
        <title>Genome sequence of the lignocellulose-bioconverting and xylose-fermenting yeast Pichia stipitis.</title>
        <authorList>
            <person name="Jeffries T.W."/>
            <person name="Grigoriev I.V."/>
            <person name="Grimwood J."/>
            <person name="Laplaza J.M."/>
            <person name="Aerts A."/>
            <person name="Salamov A."/>
            <person name="Schmutz J."/>
            <person name="Lindquist E."/>
            <person name="Dehal P."/>
            <person name="Shapiro H."/>
            <person name="Jin Y.S."/>
            <person name="Passoth V."/>
            <person name="Richardson P.M."/>
        </authorList>
    </citation>
    <scope>NUCLEOTIDE SEQUENCE [LARGE SCALE GENOMIC DNA]</scope>
    <source>
        <strain evidence="2">ATCC 58785 / CBS 6054 / NBRC 10063 / NRRL Y-11545</strain>
    </source>
</reference>
<organism evidence="1 2">
    <name type="scientific">Scheffersomyces stipitis (strain ATCC 58785 / CBS 6054 / NBRC 10063 / NRRL Y-11545)</name>
    <name type="common">Yeast</name>
    <name type="synonym">Pichia stipitis</name>
    <dbReference type="NCBI Taxonomy" id="322104"/>
    <lineage>
        <taxon>Eukaryota</taxon>
        <taxon>Fungi</taxon>
        <taxon>Dikarya</taxon>
        <taxon>Ascomycota</taxon>
        <taxon>Saccharomycotina</taxon>
        <taxon>Pichiomycetes</taxon>
        <taxon>Debaryomycetaceae</taxon>
        <taxon>Scheffersomyces</taxon>
    </lineage>
</organism>
<dbReference type="OMA" id="EFFMVTP"/>
<evidence type="ECO:0000313" key="2">
    <source>
        <dbReference type="Proteomes" id="UP000002258"/>
    </source>
</evidence>
<dbReference type="EMBL" id="CP000501">
    <property type="protein sequence ID" value="ABN68135.2"/>
    <property type="molecule type" value="Genomic_DNA"/>
</dbReference>
<name>A3LZD0_PICST</name>
<sequence>MIRSLGIRTFSSSSKCLAELYTRTTLRPVTYKLEVPEKFQPQSVLVLATPSNLPSVIDEAISIHQQRGLQVIVAGVDSVVPNSCRNGVSEMWLSEPAAIKSSVLLDSRDDLNDKPRESDGIRIVVARKNWKNMNSNLSLQLSTKAKVDLKLANSVFTTDNLVTLFYFQSSSLAEQLENSGQTLCELSLELPKGTVPENPLLKYEDKWTALYDSQEEPFVITNCVGNLVKQINKQPASSYLENNKRLMGLGSKDTEVYVKLYKKNDPQTAFRYKVVAGGGGWGAKASIIALSTDAKLEKGDRIEFFMLTPTDRFTMSDSEVPKEELVGKLVFESTYEEQSYGSDSAGETETLEYVFGSGSEGEFKFNDVKHNSAGERLIIDIEK</sequence>
<protein>
    <recommendedName>
        <fullName evidence="3">FIST domain-containing protein</fullName>
    </recommendedName>
</protein>
<evidence type="ECO:0008006" key="3">
    <source>
        <dbReference type="Google" id="ProtNLM"/>
    </source>
</evidence>
<gene>
    <name evidence="1" type="ORF">PICST_49608</name>
</gene>
<dbReference type="GeneID" id="4840630"/>
<dbReference type="AlphaFoldDB" id="A3LZD0"/>
<keyword evidence="2" id="KW-1185">Reference proteome</keyword>
<dbReference type="InParanoid" id="A3LZD0"/>
<proteinExistence type="predicted"/>